<proteinExistence type="inferred from homology"/>
<dbReference type="GO" id="GO:0030313">
    <property type="term" value="C:cell envelope"/>
    <property type="evidence" value="ECO:0007669"/>
    <property type="project" value="UniProtKB-SubCell"/>
</dbReference>
<reference evidence="8" key="1">
    <citation type="submission" date="2020-10" db="EMBL/GenBank/DDBJ databases">
        <authorList>
            <person name="Gilroy R."/>
        </authorList>
    </citation>
    <scope>NUCLEOTIDE SEQUENCE</scope>
    <source>
        <strain evidence="8">CHK180-2868</strain>
    </source>
</reference>
<evidence type="ECO:0000259" key="6">
    <source>
        <dbReference type="Pfam" id="PF25917"/>
    </source>
</evidence>
<dbReference type="InterPro" id="IPR006143">
    <property type="entry name" value="RND_pump_MFP"/>
</dbReference>
<feature type="transmembrane region" description="Helical" evidence="5">
    <location>
        <begin position="37"/>
        <end position="56"/>
    </location>
</feature>
<dbReference type="AlphaFoldDB" id="A0A9D1D459"/>
<dbReference type="PANTHER" id="PTHR32347">
    <property type="entry name" value="EFFLUX SYSTEM COMPONENT YKNX-RELATED"/>
    <property type="match status" value="1"/>
</dbReference>
<evidence type="ECO:0000256" key="5">
    <source>
        <dbReference type="SAM" id="Phobius"/>
    </source>
</evidence>
<name>A0A9D1D459_9FIRM</name>
<dbReference type="Pfam" id="PF25990">
    <property type="entry name" value="Beta-barrel_YknX"/>
    <property type="match status" value="1"/>
</dbReference>
<comment type="subcellular location">
    <subcellularLocation>
        <location evidence="1">Cell envelope</location>
    </subcellularLocation>
</comment>
<accession>A0A9D1D459</accession>
<protein>
    <submittedName>
        <fullName evidence="8">Efflux RND transporter periplasmic adaptor subunit</fullName>
    </submittedName>
</protein>
<organism evidence="8 9">
    <name type="scientific">Candidatus Copromonas faecavium</name>
    <name type="common">nom. illeg.</name>
    <dbReference type="NCBI Taxonomy" id="2840740"/>
    <lineage>
        <taxon>Bacteria</taxon>
        <taxon>Bacillati</taxon>
        <taxon>Bacillota</taxon>
        <taxon>Clostridia</taxon>
        <taxon>Lachnospirales</taxon>
        <taxon>Lachnospiraceae</taxon>
        <taxon>Candidatus Copromonas (nom. illeg.)</taxon>
    </lineage>
</organism>
<keyword evidence="3" id="KW-0175">Coiled coil</keyword>
<feature type="domain" description="YknX-like beta-barrel" evidence="7">
    <location>
        <begin position="281"/>
        <end position="354"/>
    </location>
</feature>
<gene>
    <name evidence="8" type="ORF">IAB28_02455</name>
</gene>
<dbReference type="PANTHER" id="PTHR32347:SF14">
    <property type="entry name" value="EFFLUX SYSTEM COMPONENT YKNX-RELATED"/>
    <property type="match status" value="1"/>
</dbReference>
<evidence type="ECO:0000256" key="2">
    <source>
        <dbReference type="ARBA" id="ARBA00009477"/>
    </source>
</evidence>
<dbReference type="EMBL" id="DVGC01000010">
    <property type="protein sequence ID" value="HIR04816.1"/>
    <property type="molecule type" value="Genomic_DNA"/>
</dbReference>
<dbReference type="NCBIfam" id="TIGR01730">
    <property type="entry name" value="RND_mfp"/>
    <property type="match status" value="1"/>
</dbReference>
<dbReference type="Pfam" id="PF25917">
    <property type="entry name" value="BSH_RND"/>
    <property type="match status" value="1"/>
</dbReference>
<comment type="similarity">
    <text evidence="2">Belongs to the membrane fusion protein (MFP) (TC 8.A.1) family.</text>
</comment>
<feature type="domain" description="Multidrug resistance protein MdtA-like barrel-sandwich hybrid" evidence="6">
    <location>
        <begin position="90"/>
        <end position="267"/>
    </location>
</feature>
<feature type="compositionally biased region" description="Basic and acidic residues" evidence="4">
    <location>
        <begin position="1"/>
        <end position="20"/>
    </location>
</feature>
<dbReference type="SUPFAM" id="SSF111369">
    <property type="entry name" value="HlyD-like secretion proteins"/>
    <property type="match status" value="1"/>
</dbReference>
<evidence type="ECO:0000313" key="9">
    <source>
        <dbReference type="Proteomes" id="UP000824250"/>
    </source>
</evidence>
<dbReference type="Gene3D" id="2.40.420.20">
    <property type="match status" value="1"/>
</dbReference>
<dbReference type="Gene3D" id="1.10.287.470">
    <property type="entry name" value="Helix hairpin bin"/>
    <property type="match status" value="1"/>
</dbReference>
<evidence type="ECO:0000313" key="8">
    <source>
        <dbReference type="EMBL" id="HIR04816.1"/>
    </source>
</evidence>
<dbReference type="GO" id="GO:0016020">
    <property type="term" value="C:membrane"/>
    <property type="evidence" value="ECO:0007669"/>
    <property type="project" value="InterPro"/>
</dbReference>
<feature type="region of interest" description="Disordered" evidence="4">
    <location>
        <begin position="1"/>
        <end position="29"/>
    </location>
</feature>
<keyword evidence="5" id="KW-0812">Transmembrane</keyword>
<dbReference type="InterPro" id="IPR058636">
    <property type="entry name" value="Beta-barrel_YknX"/>
</dbReference>
<dbReference type="GO" id="GO:0022857">
    <property type="term" value="F:transmembrane transporter activity"/>
    <property type="evidence" value="ECO:0007669"/>
    <property type="project" value="InterPro"/>
</dbReference>
<comment type="caution">
    <text evidence="8">The sequence shown here is derived from an EMBL/GenBank/DDBJ whole genome shotgun (WGS) entry which is preliminary data.</text>
</comment>
<reference evidence="8" key="2">
    <citation type="journal article" date="2021" name="PeerJ">
        <title>Extensive microbial diversity within the chicken gut microbiome revealed by metagenomics and culture.</title>
        <authorList>
            <person name="Gilroy R."/>
            <person name="Ravi A."/>
            <person name="Getino M."/>
            <person name="Pursley I."/>
            <person name="Horton D.L."/>
            <person name="Alikhan N.F."/>
            <person name="Baker D."/>
            <person name="Gharbi K."/>
            <person name="Hall N."/>
            <person name="Watson M."/>
            <person name="Adriaenssens E.M."/>
            <person name="Foster-Nyarko E."/>
            <person name="Jarju S."/>
            <person name="Secka A."/>
            <person name="Antonio M."/>
            <person name="Oren A."/>
            <person name="Chaudhuri R.R."/>
            <person name="La Ragione R."/>
            <person name="Hildebrand F."/>
            <person name="Pallen M.J."/>
        </authorList>
    </citation>
    <scope>NUCLEOTIDE SEQUENCE</scope>
    <source>
        <strain evidence="8">CHK180-2868</strain>
    </source>
</reference>
<evidence type="ECO:0000256" key="4">
    <source>
        <dbReference type="SAM" id="MobiDB-lite"/>
    </source>
</evidence>
<dbReference type="InterPro" id="IPR058625">
    <property type="entry name" value="MdtA-like_BSH"/>
</dbReference>
<dbReference type="InterPro" id="IPR050465">
    <property type="entry name" value="UPF0194_transport"/>
</dbReference>
<evidence type="ECO:0000256" key="3">
    <source>
        <dbReference type="ARBA" id="ARBA00023054"/>
    </source>
</evidence>
<evidence type="ECO:0000259" key="7">
    <source>
        <dbReference type="Pfam" id="PF25990"/>
    </source>
</evidence>
<dbReference type="Proteomes" id="UP000824250">
    <property type="component" value="Unassembled WGS sequence"/>
</dbReference>
<keyword evidence="5" id="KW-0472">Membrane</keyword>
<dbReference type="Gene3D" id="2.40.50.100">
    <property type="match status" value="1"/>
</dbReference>
<dbReference type="Gene3D" id="2.40.30.170">
    <property type="match status" value="1"/>
</dbReference>
<keyword evidence="5" id="KW-1133">Transmembrane helix</keyword>
<sequence>MSSEEKITPEEFDQELERLMSSEGGTKKKKGGKKRKIILIAAAALVAGAIGFNALAGARQSAPAVGVLNPARKDIENRLAVSGPVAGTDSVDVVSNLHAEVLSIPVQEGDKVTEGQILAVLDDTDLKKEVAIAKNNYDLAVSTCAEQDRQARSGYEKAVQDFQTAQANYDRAKALYDSGSTSYVELETAQNNLNDARRQRDSYTLRDGVAVADDSYRLQVEKARFDYEKVEEQLGDTQIKSPIDGTVVRVNTKIGRFADTTENDAPIFIIENLEVLEMEIPVSEYSIGKVAVGQEADITADILDGQVAKGQVISISPTGEVRGGGSTERVIPTTIRIMDQNTKLIAGITARAEILLEEAKDALSVPASAILSSGGEDYVQVVSNSQIHWVPVELGVEGDVDTEVIPADGENLDESSFVVSAPNEAYAEGMTVMPVPQ</sequence>
<evidence type="ECO:0000256" key="1">
    <source>
        <dbReference type="ARBA" id="ARBA00004196"/>
    </source>
</evidence>